<evidence type="ECO:0000313" key="10">
    <source>
        <dbReference type="Proteomes" id="UP000758603"/>
    </source>
</evidence>
<keyword evidence="3 9" id="KW-0808">Transferase</keyword>
<evidence type="ECO:0000256" key="1">
    <source>
        <dbReference type="ARBA" id="ARBA00004141"/>
    </source>
</evidence>
<dbReference type="PANTHER" id="PTHR31595">
    <property type="entry name" value="LONG-CHAIN-ALCOHOL O-FATTY-ACYLTRANSFERASE 3-RELATED"/>
    <property type="match status" value="1"/>
</dbReference>
<dbReference type="EMBL" id="JAGPXC010000001">
    <property type="protein sequence ID" value="KAH6660020.1"/>
    <property type="molecule type" value="Genomic_DNA"/>
</dbReference>
<gene>
    <name evidence="9" type="ORF">BKA67DRAFT_653221</name>
</gene>
<dbReference type="RefSeq" id="XP_045964151.1">
    <property type="nucleotide sequence ID" value="XM_046106325.1"/>
</dbReference>
<dbReference type="GO" id="GO:0016020">
    <property type="term" value="C:membrane"/>
    <property type="evidence" value="ECO:0007669"/>
    <property type="project" value="UniProtKB-SubCell"/>
</dbReference>
<protein>
    <submittedName>
        <fullName evidence="9">Membrane bound O-acyl transferase family-domain-containing protein</fullName>
    </submittedName>
</protein>
<organism evidence="9 10">
    <name type="scientific">Truncatella angustata</name>
    <dbReference type="NCBI Taxonomy" id="152316"/>
    <lineage>
        <taxon>Eukaryota</taxon>
        <taxon>Fungi</taxon>
        <taxon>Dikarya</taxon>
        <taxon>Ascomycota</taxon>
        <taxon>Pezizomycotina</taxon>
        <taxon>Sordariomycetes</taxon>
        <taxon>Xylariomycetidae</taxon>
        <taxon>Amphisphaeriales</taxon>
        <taxon>Sporocadaceae</taxon>
        <taxon>Truncatella</taxon>
    </lineage>
</organism>
<evidence type="ECO:0000259" key="8">
    <source>
        <dbReference type="Pfam" id="PF13813"/>
    </source>
</evidence>
<evidence type="ECO:0000256" key="3">
    <source>
        <dbReference type="ARBA" id="ARBA00022679"/>
    </source>
</evidence>
<feature type="transmembrane region" description="Helical" evidence="7">
    <location>
        <begin position="35"/>
        <end position="54"/>
    </location>
</feature>
<dbReference type="InterPro" id="IPR032805">
    <property type="entry name" value="Wax_synthase_dom"/>
</dbReference>
<feature type="transmembrane region" description="Helical" evidence="7">
    <location>
        <begin position="361"/>
        <end position="385"/>
    </location>
</feature>
<dbReference type="Proteomes" id="UP000758603">
    <property type="component" value="Unassembled WGS sequence"/>
</dbReference>
<reference evidence="9" key="1">
    <citation type="journal article" date="2021" name="Nat. Commun.">
        <title>Genetic determinants of endophytism in the Arabidopsis root mycobiome.</title>
        <authorList>
            <person name="Mesny F."/>
            <person name="Miyauchi S."/>
            <person name="Thiergart T."/>
            <person name="Pickel B."/>
            <person name="Atanasova L."/>
            <person name="Karlsson M."/>
            <person name="Huettel B."/>
            <person name="Barry K.W."/>
            <person name="Haridas S."/>
            <person name="Chen C."/>
            <person name="Bauer D."/>
            <person name="Andreopoulos W."/>
            <person name="Pangilinan J."/>
            <person name="LaButti K."/>
            <person name="Riley R."/>
            <person name="Lipzen A."/>
            <person name="Clum A."/>
            <person name="Drula E."/>
            <person name="Henrissat B."/>
            <person name="Kohler A."/>
            <person name="Grigoriev I.V."/>
            <person name="Martin F.M."/>
            <person name="Hacquard S."/>
        </authorList>
    </citation>
    <scope>NUCLEOTIDE SEQUENCE</scope>
    <source>
        <strain evidence="9">MPI-SDFR-AT-0073</strain>
    </source>
</reference>
<accession>A0A9P9A480</accession>
<dbReference type="AlphaFoldDB" id="A0A9P9A480"/>
<feature type="transmembrane region" description="Helical" evidence="7">
    <location>
        <begin position="479"/>
        <end position="496"/>
    </location>
</feature>
<keyword evidence="5 7" id="KW-1133">Transmembrane helix</keyword>
<keyword evidence="10" id="KW-1185">Reference proteome</keyword>
<evidence type="ECO:0000256" key="7">
    <source>
        <dbReference type="SAM" id="Phobius"/>
    </source>
</evidence>
<comment type="caution">
    <text evidence="9">The sequence shown here is derived from an EMBL/GenBank/DDBJ whole genome shotgun (WGS) entry which is preliminary data.</text>
</comment>
<keyword evidence="6 7" id="KW-0472">Membrane</keyword>
<evidence type="ECO:0000256" key="2">
    <source>
        <dbReference type="ARBA" id="ARBA00007282"/>
    </source>
</evidence>
<feature type="domain" description="Wax synthase" evidence="8">
    <location>
        <begin position="400"/>
        <end position="488"/>
    </location>
</feature>
<feature type="transmembrane region" description="Helical" evidence="7">
    <location>
        <begin position="310"/>
        <end position="328"/>
    </location>
</feature>
<keyword evidence="4 7" id="KW-0812">Transmembrane</keyword>
<dbReference type="PANTHER" id="PTHR31595:SF67">
    <property type="entry name" value="WAX SYNTHASE DOMAIN-CONTAINING PROTEIN"/>
    <property type="match status" value="1"/>
</dbReference>
<feature type="transmembrane region" description="Helical" evidence="7">
    <location>
        <begin position="447"/>
        <end position="467"/>
    </location>
</feature>
<name>A0A9P9A480_9PEZI</name>
<dbReference type="GO" id="GO:0008374">
    <property type="term" value="F:O-acyltransferase activity"/>
    <property type="evidence" value="ECO:0007669"/>
    <property type="project" value="InterPro"/>
</dbReference>
<comment type="similarity">
    <text evidence="2">Belongs to the wax synthase family.</text>
</comment>
<dbReference type="Pfam" id="PF13813">
    <property type="entry name" value="MBOAT_2"/>
    <property type="match status" value="1"/>
</dbReference>
<comment type="subcellular location">
    <subcellularLocation>
        <location evidence="1">Membrane</location>
        <topology evidence="1">Multi-pass membrane protein</topology>
    </subcellularLocation>
</comment>
<evidence type="ECO:0000256" key="6">
    <source>
        <dbReference type="ARBA" id="ARBA00023136"/>
    </source>
</evidence>
<proteinExistence type="inferred from homology"/>
<dbReference type="InterPro" id="IPR044851">
    <property type="entry name" value="Wax_synthase"/>
</dbReference>
<dbReference type="GeneID" id="70135216"/>
<feature type="transmembrane region" description="Helical" evidence="7">
    <location>
        <begin position="61"/>
        <end position="81"/>
    </location>
</feature>
<feature type="transmembrane region" description="Helical" evidence="7">
    <location>
        <begin position="517"/>
        <end position="535"/>
    </location>
</feature>
<dbReference type="GO" id="GO:0006629">
    <property type="term" value="P:lipid metabolic process"/>
    <property type="evidence" value="ECO:0007669"/>
    <property type="project" value="InterPro"/>
</dbReference>
<sequence length="590" mass="67889">MPGPPLLATDLADLYRRIYRAQFKADVAAGNKVPFLLHLVFWGVFILPILYLSIPHKRRPWLYHARWIVLALCTMINAWVIRNVASSNFAFSYGTGICAAWGTVWNFTVLVWTRPQWDARRIERYPNPRYQKLVEGSQDVDHNDATSILASGSDGTLSNGHSNIASRKLQNQKIANGQFVQKDVVREEQKETRKMISYLEMNMGKSTHNSQLLSVVDFDRLNKRQPFIYKWQSFPEDAPFLKRLDWAFDIGATMRLTGWNWAIHVLPPYRPPPWFDETMTYQMPLHFLPDSTRQGYTRCRTRMEFLRNRILFGIVPCYLLVDICATIMTQDPYFILGPNDLPLSAGLGDMSPFLLSLRRTLLSFVAVIVALRLAWDFGAVLLALLGPPVIGFRADPWHLPSMTGSFMQVLDRGLAGFWGSWWHQTFRFGFAAPTEWMIRNGYIEKGSTPAAVVGALVAFVTSGFLHAMGSYTTIPKTHWWEPPVFFFLSGVGTQLQSVLSKKFRKSIGKMPRFIRRAGNLLFTFAWLHLTCKFLLDDFGRCGIWLWEPIPFSFARWLGYGIDGASWWRWTNEDNPHWLSGRHWWDTGIGI</sequence>
<evidence type="ECO:0000256" key="4">
    <source>
        <dbReference type="ARBA" id="ARBA00022692"/>
    </source>
</evidence>
<evidence type="ECO:0000256" key="5">
    <source>
        <dbReference type="ARBA" id="ARBA00022989"/>
    </source>
</evidence>
<dbReference type="OrthoDB" id="2796277at2759"/>
<feature type="transmembrane region" description="Helical" evidence="7">
    <location>
        <begin position="93"/>
        <end position="112"/>
    </location>
</feature>
<evidence type="ECO:0000313" key="9">
    <source>
        <dbReference type="EMBL" id="KAH6660020.1"/>
    </source>
</evidence>